<sequence>FVLMVSVHTTSVNGAQQNKLDQNHMLNALAGSELTDDEEDTATSGPDEGTRAGGVMEGLI</sequence>
<dbReference type="Proteomes" id="UP001529510">
    <property type="component" value="Unassembled WGS sequence"/>
</dbReference>
<feature type="non-terminal residue" evidence="2">
    <location>
        <position position="60"/>
    </location>
</feature>
<reference evidence="2 3" key="1">
    <citation type="submission" date="2024-05" db="EMBL/GenBank/DDBJ databases">
        <title>Genome sequencing and assembly of Indian major carp, Cirrhinus mrigala (Hamilton, 1822).</title>
        <authorList>
            <person name="Mohindra V."/>
            <person name="Chowdhury L.M."/>
            <person name="Lal K."/>
            <person name="Jena J.K."/>
        </authorList>
    </citation>
    <scope>NUCLEOTIDE SEQUENCE [LARGE SCALE GENOMIC DNA]</scope>
    <source>
        <strain evidence="2">CM1030</strain>
        <tissue evidence="2">Blood</tissue>
    </source>
</reference>
<feature type="compositionally biased region" description="Gly residues" evidence="1">
    <location>
        <begin position="51"/>
        <end position="60"/>
    </location>
</feature>
<evidence type="ECO:0000256" key="1">
    <source>
        <dbReference type="SAM" id="MobiDB-lite"/>
    </source>
</evidence>
<proteinExistence type="predicted"/>
<gene>
    <name evidence="2" type="ORF">M9458_008628</name>
</gene>
<organism evidence="2 3">
    <name type="scientific">Cirrhinus mrigala</name>
    <name type="common">Mrigala</name>
    <dbReference type="NCBI Taxonomy" id="683832"/>
    <lineage>
        <taxon>Eukaryota</taxon>
        <taxon>Metazoa</taxon>
        <taxon>Chordata</taxon>
        <taxon>Craniata</taxon>
        <taxon>Vertebrata</taxon>
        <taxon>Euteleostomi</taxon>
        <taxon>Actinopterygii</taxon>
        <taxon>Neopterygii</taxon>
        <taxon>Teleostei</taxon>
        <taxon>Ostariophysi</taxon>
        <taxon>Cypriniformes</taxon>
        <taxon>Cyprinidae</taxon>
        <taxon>Labeoninae</taxon>
        <taxon>Labeonini</taxon>
        <taxon>Cirrhinus</taxon>
    </lineage>
</organism>
<name>A0ABD0R965_CIRMR</name>
<dbReference type="AlphaFoldDB" id="A0ABD0R965"/>
<comment type="caution">
    <text evidence="2">The sequence shown here is derived from an EMBL/GenBank/DDBJ whole genome shotgun (WGS) entry which is preliminary data.</text>
</comment>
<feature type="non-terminal residue" evidence="2">
    <location>
        <position position="1"/>
    </location>
</feature>
<keyword evidence="3" id="KW-1185">Reference proteome</keyword>
<evidence type="ECO:0000313" key="2">
    <source>
        <dbReference type="EMBL" id="KAL0195056.1"/>
    </source>
</evidence>
<evidence type="ECO:0000313" key="3">
    <source>
        <dbReference type="Proteomes" id="UP001529510"/>
    </source>
</evidence>
<dbReference type="EMBL" id="JAMKFB020000004">
    <property type="protein sequence ID" value="KAL0195056.1"/>
    <property type="molecule type" value="Genomic_DNA"/>
</dbReference>
<protein>
    <submittedName>
        <fullName evidence="2">Uncharacterized protein</fullName>
    </submittedName>
</protein>
<accession>A0ABD0R965</accession>
<feature type="region of interest" description="Disordered" evidence="1">
    <location>
        <begin position="31"/>
        <end position="60"/>
    </location>
</feature>